<feature type="region of interest" description="Disordered" evidence="1">
    <location>
        <begin position="34"/>
        <end position="175"/>
    </location>
</feature>
<reference evidence="2 3" key="1">
    <citation type="submission" date="2017-01" db="EMBL/GenBank/DDBJ databases">
        <title>The cable genome- insights into the physiology and evolution of filamentous bacteria capable of sulfide oxidation via long distance electron transfer.</title>
        <authorList>
            <person name="Schreiber L."/>
            <person name="Bjerg J.T."/>
            <person name="Boggild A."/>
            <person name="Van De Vossenberg J."/>
            <person name="Meysman F."/>
            <person name="Nielsen L.P."/>
            <person name="Schramm A."/>
            <person name="Kjeldsen K.U."/>
        </authorList>
    </citation>
    <scope>NUCLEOTIDE SEQUENCE [LARGE SCALE GENOMIC DNA]</scope>
    <source>
        <strain evidence="2">A5</strain>
    </source>
</reference>
<sequence length="401" mass="44433">MKKTTVRSIAIGSVALTAATAGAWFMLTSEPRKKEVLSPVPPLSSGTIQHQQASTPPEFDASAFSTTQLSSPSEETREVASVPIDSPSENSRENATKKKQEQDSETESAEDTAITAGEQATELSPLTHTEPTPPTSPAAPALPGLHTSENIDKEETPNNAATDPSFSPGKEEQQQNIADPTHLKDGQNISGPSCKEVSPTLSNFFNTLEKKDYSKEAIKDDRPLQEYFNALATQLLNNPPVVTHETDDLYTVLTNTAHFFRILGKDNMHLAQKVLKETTDFEGIAAEMYRLSTEGKECVSGNKRLEIPFTAAYEYAGFFLNTLGGRSYLFRRDPGTRLLVNYYAVLILDQANKKHLNTYGLDISEQLPWLIQEMEANNRLTRREKYLDKLYELAENYQALP</sequence>
<proteinExistence type="predicted"/>
<gene>
    <name evidence="2" type="ORF">VU01_13512</name>
</gene>
<feature type="compositionally biased region" description="Polar residues" evidence="1">
    <location>
        <begin position="63"/>
        <end position="73"/>
    </location>
</feature>
<dbReference type="AlphaFoldDB" id="A0A444JB29"/>
<organism evidence="2 3">
    <name type="scientific">Candidatus Electrothrix marina</name>
    <dbReference type="NCBI Taxonomy" id="1859130"/>
    <lineage>
        <taxon>Bacteria</taxon>
        <taxon>Pseudomonadati</taxon>
        <taxon>Thermodesulfobacteriota</taxon>
        <taxon>Desulfobulbia</taxon>
        <taxon>Desulfobulbales</taxon>
        <taxon>Desulfobulbaceae</taxon>
        <taxon>Candidatus Electrothrix</taxon>
    </lineage>
</organism>
<feature type="compositionally biased region" description="Polar residues" evidence="1">
    <location>
        <begin position="44"/>
        <end position="55"/>
    </location>
</feature>
<dbReference type="Proteomes" id="UP000288892">
    <property type="component" value="Unassembled WGS sequence"/>
</dbReference>
<accession>A0A444JB29</accession>
<evidence type="ECO:0000313" key="3">
    <source>
        <dbReference type="Proteomes" id="UP000288892"/>
    </source>
</evidence>
<name>A0A444JB29_9BACT</name>
<protein>
    <submittedName>
        <fullName evidence="2">Uncharacterized protein</fullName>
    </submittedName>
</protein>
<comment type="caution">
    <text evidence="2">The sequence shown here is derived from an EMBL/GenBank/DDBJ whole genome shotgun (WGS) entry which is preliminary data.</text>
</comment>
<evidence type="ECO:0000313" key="2">
    <source>
        <dbReference type="EMBL" id="RWX50274.1"/>
    </source>
</evidence>
<keyword evidence="3" id="KW-1185">Reference proteome</keyword>
<feature type="compositionally biased region" description="Low complexity" evidence="1">
    <location>
        <begin position="121"/>
        <end position="130"/>
    </location>
</feature>
<dbReference type="EMBL" id="MTKS01000351">
    <property type="protein sequence ID" value="RWX50274.1"/>
    <property type="molecule type" value="Genomic_DNA"/>
</dbReference>
<evidence type="ECO:0000256" key="1">
    <source>
        <dbReference type="SAM" id="MobiDB-lite"/>
    </source>
</evidence>
<feature type="compositionally biased region" description="Basic and acidic residues" evidence="1">
    <location>
        <begin position="90"/>
        <end position="102"/>
    </location>
</feature>